<evidence type="ECO:0000256" key="2">
    <source>
        <dbReference type="ARBA" id="ARBA00010101"/>
    </source>
</evidence>
<reference evidence="13 14" key="1">
    <citation type="journal article" date="2016" name="Nat. Commun.">
        <title>Thousands of microbial genomes shed light on interconnected biogeochemical processes in an aquifer system.</title>
        <authorList>
            <person name="Anantharaman K."/>
            <person name="Brown C.T."/>
            <person name="Hug L.A."/>
            <person name="Sharon I."/>
            <person name="Castelle C.J."/>
            <person name="Probst A.J."/>
            <person name="Thomas B.C."/>
            <person name="Singh A."/>
            <person name="Wilkins M.J."/>
            <person name="Karaoz U."/>
            <person name="Brodie E.L."/>
            <person name="Williams K.H."/>
            <person name="Hubbard S.S."/>
            <person name="Banfield J.F."/>
        </authorList>
    </citation>
    <scope>NUCLEOTIDE SEQUENCE [LARGE SCALE GENOMIC DNA]</scope>
</reference>
<dbReference type="EMBL" id="MHIH01000013">
    <property type="protein sequence ID" value="OGY47853.1"/>
    <property type="molecule type" value="Genomic_DNA"/>
</dbReference>
<dbReference type="Pfam" id="PF01467">
    <property type="entry name" value="CTP_transf_like"/>
    <property type="match status" value="1"/>
</dbReference>
<dbReference type="Proteomes" id="UP000178747">
    <property type="component" value="Unassembled WGS sequence"/>
</dbReference>
<keyword evidence="4 13" id="KW-0808">Transferase</keyword>
<protein>
    <recommendedName>
        <fullName evidence="10">ethanolamine-phosphate cytidylyltransferase</fullName>
        <ecNumber evidence="10">2.7.7.14</ecNumber>
    </recommendedName>
    <alternativeName>
        <fullName evidence="11">CTP:phosphoethanolamine cytidylyltransferase</fullName>
    </alternativeName>
</protein>
<feature type="domain" description="Cytidyltransferase-like" evidence="12">
    <location>
        <begin position="7"/>
        <end position="93"/>
    </location>
</feature>
<keyword evidence="7" id="KW-0594">Phospholipid biosynthesis</keyword>
<dbReference type="AlphaFoldDB" id="A0A1G1Y684"/>
<comment type="pathway">
    <text evidence="1">Lipid metabolism.</text>
</comment>
<sequence length="101" mass="11555">MKKIIIASGYFNPVHIGHIKLLKAAKKLGDFLVVVVNNDKQQMLKKGKIIMDENERMEIIKAIRYVDEVFLSIDEDKTQCKTLETLAEKYKDDKLIFANGG</sequence>
<name>A0A1G1Y684_9BACT</name>
<comment type="caution">
    <text evidence="13">The sequence shown here is derived from an EMBL/GenBank/DDBJ whole genome shotgun (WGS) entry which is preliminary data.</text>
</comment>
<dbReference type="Gene3D" id="3.40.50.620">
    <property type="entry name" value="HUPs"/>
    <property type="match status" value="1"/>
</dbReference>
<gene>
    <name evidence="13" type="ORF">A3J62_01490</name>
</gene>
<evidence type="ECO:0000256" key="4">
    <source>
        <dbReference type="ARBA" id="ARBA00022679"/>
    </source>
</evidence>
<dbReference type="GO" id="GO:0005737">
    <property type="term" value="C:cytoplasm"/>
    <property type="evidence" value="ECO:0007669"/>
    <property type="project" value="TreeGrafter"/>
</dbReference>
<evidence type="ECO:0000256" key="1">
    <source>
        <dbReference type="ARBA" id="ARBA00005189"/>
    </source>
</evidence>
<dbReference type="EC" id="2.7.7.14" evidence="10"/>
<dbReference type="PANTHER" id="PTHR45780:SF2">
    <property type="entry name" value="ETHANOLAMINE-PHOSPHATE CYTIDYLYLTRANSFERASE"/>
    <property type="match status" value="1"/>
</dbReference>
<dbReference type="SUPFAM" id="SSF52374">
    <property type="entry name" value="Nucleotidylyl transferase"/>
    <property type="match status" value="1"/>
</dbReference>
<dbReference type="NCBIfam" id="TIGR00125">
    <property type="entry name" value="cyt_tran_rel"/>
    <property type="match status" value="1"/>
</dbReference>
<evidence type="ECO:0000256" key="9">
    <source>
        <dbReference type="ARBA" id="ARBA00024191"/>
    </source>
</evidence>
<dbReference type="GO" id="GO:0006646">
    <property type="term" value="P:phosphatidylethanolamine biosynthetic process"/>
    <property type="evidence" value="ECO:0007669"/>
    <property type="project" value="InterPro"/>
</dbReference>
<keyword evidence="8" id="KW-1208">Phospholipid metabolism</keyword>
<evidence type="ECO:0000256" key="10">
    <source>
        <dbReference type="ARBA" id="ARBA00024221"/>
    </source>
</evidence>
<evidence type="ECO:0000313" key="13">
    <source>
        <dbReference type="EMBL" id="OGY47853.1"/>
    </source>
</evidence>
<dbReference type="InterPro" id="IPR014729">
    <property type="entry name" value="Rossmann-like_a/b/a_fold"/>
</dbReference>
<evidence type="ECO:0000256" key="8">
    <source>
        <dbReference type="ARBA" id="ARBA00023264"/>
    </source>
</evidence>
<keyword evidence="6" id="KW-0443">Lipid metabolism</keyword>
<accession>A0A1G1Y684</accession>
<evidence type="ECO:0000256" key="6">
    <source>
        <dbReference type="ARBA" id="ARBA00023098"/>
    </source>
</evidence>
<dbReference type="GO" id="GO:0004306">
    <property type="term" value="F:ethanolamine-phosphate cytidylyltransferase activity"/>
    <property type="evidence" value="ECO:0007669"/>
    <property type="project" value="UniProtKB-EC"/>
</dbReference>
<evidence type="ECO:0000256" key="3">
    <source>
        <dbReference type="ARBA" id="ARBA00022516"/>
    </source>
</evidence>
<dbReference type="PANTHER" id="PTHR45780">
    <property type="entry name" value="ETHANOLAMINE-PHOSPHATE CYTIDYLYLTRANSFERASE"/>
    <property type="match status" value="1"/>
</dbReference>
<comment type="similarity">
    <text evidence="2">Belongs to the cytidylyltransferase family.</text>
</comment>
<proteinExistence type="inferred from homology"/>
<keyword evidence="5 13" id="KW-0548">Nucleotidyltransferase</keyword>
<feature type="non-terminal residue" evidence="13">
    <location>
        <position position="101"/>
    </location>
</feature>
<keyword evidence="3" id="KW-0444">Lipid biosynthesis</keyword>
<dbReference type="InterPro" id="IPR004821">
    <property type="entry name" value="Cyt_trans-like"/>
</dbReference>
<evidence type="ECO:0000256" key="7">
    <source>
        <dbReference type="ARBA" id="ARBA00023209"/>
    </source>
</evidence>
<evidence type="ECO:0000256" key="5">
    <source>
        <dbReference type="ARBA" id="ARBA00022695"/>
    </source>
</evidence>
<organism evidence="13 14">
    <name type="scientific">Candidatus Buchananbacteria bacterium RIFCSPHIGHO2_02_FULL_38_8</name>
    <dbReference type="NCBI Taxonomy" id="1797538"/>
    <lineage>
        <taxon>Bacteria</taxon>
        <taxon>Candidatus Buchananiibacteriota</taxon>
    </lineage>
</organism>
<evidence type="ECO:0000259" key="12">
    <source>
        <dbReference type="Pfam" id="PF01467"/>
    </source>
</evidence>
<evidence type="ECO:0000313" key="14">
    <source>
        <dbReference type="Proteomes" id="UP000178747"/>
    </source>
</evidence>
<evidence type="ECO:0000256" key="11">
    <source>
        <dbReference type="ARBA" id="ARBA00031473"/>
    </source>
</evidence>
<dbReference type="InterPro" id="IPR044608">
    <property type="entry name" value="Ect1/PCYT2"/>
</dbReference>
<comment type="pathway">
    <text evidence="9">Phospholipid metabolism; phosphatidylethanolamine biosynthesis; phosphatidylethanolamine from ethanolamine: step 2/3.</text>
</comment>